<dbReference type="InterPro" id="IPR027417">
    <property type="entry name" value="P-loop_NTPase"/>
</dbReference>
<gene>
    <name evidence="2" type="ORF">EDD31_1593</name>
</gene>
<dbReference type="SUPFAM" id="SSF52540">
    <property type="entry name" value="P-loop containing nucleoside triphosphate hydrolases"/>
    <property type="match status" value="1"/>
</dbReference>
<dbReference type="EMBL" id="RKHK01000001">
    <property type="protein sequence ID" value="ROR73221.1"/>
    <property type="molecule type" value="Genomic_DNA"/>
</dbReference>
<dbReference type="SMART" id="SM00382">
    <property type="entry name" value="AAA"/>
    <property type="match status" value="1"/>
</dbReference>
<dbReference type="Pfam" id="PF13177">
    <property type="entry name" value="DNA_pol3_delta2"/>
    <property type="match status" value="1"/>
</dbReference>
<comment type="caution">
    <text evidence="2">The sequence shown here is derived from an EMBL/GenBank/DDBJ whole genome shotgun (WGS) entry which is preliminary data.</text>
</comment>
<accession>A0A3N2BD93</accession>
<protein>
    <submittedName>
        <fullName evidence="2">DNA polymerase-3 subunit delta</fullName>
    </submittedName>
</protein>
<dbReference type="OrthoDB" id="9809531at2"/>
<dbReference type="InterPro" id="IPR050238">
    <property type="entry name" value="DNA_Rep/Repair_Clamp_Loader"/>
</dbReference>
<dbReference type="NCBIfam" id="NF005926">
    <property type="entry name" value="PRK07940.1"/>
    <property type="match status" value="1"/>
</dbReference>
<evidence type="ECO:0000259" key="1">
    <source>
        <dbReference type="SMART" id="SM00382"/>
    </source>
</evidence>
<keyword evidence="3" id="KW-1185">Reference proteome</keyword>
<sequence>MSVWDDVIGQESAVSVLQGAARDPQAMSHAWLITGPPGSGRSVAARAFAAALQCTEGGGPGANEPGCGRCHACTTTMNGSHADVSLVTTEKVIFSIEEIRPLVSEAQRAPAGGRWRIMLMEDADRMVERTSNVLLKAIEEPPPRTVWLLCAPSPEDVLTTIRSRCRPVHLRVPDAHAVAELLVRRDGVDPEEAIVAARAAQSHVGMARRLAHDPAARDRRRRLLTAGATIRGVGDAVLAAAELVDLAAQDAAAATAERAAAERADLLRTLGAEEDAKRLPPALRAQVRQLEEDQKRRATRAQRDVLDRAMVDLLSLYRDVLVVQNGAGVALINADLDAQIRRLAQESSTEQTVRRMDAVGEARQRLAGNVAPLLAVEAMMVALRPQPVA</sequence>
<evidence type="ECO:0000313" key="2">
    <source>
        <dbReference type="EMBL" id="ROR73221.1"/>
    </source>
</evidence>
<dbReference type="Gene3D" id="3.40.50.300">
    <property type="entry name" value="P-loop containing nucleotide triphosphate hydrolases"/>
    <property type="match status" value="1"/>
</dbReference>
<feature type="domain" description="AAA+ ATPase" evidence="1">
    <location>
        <begin position="27"/>
        <end position="174"/>
    </location>
</feature>
<dbReference type="PANTHER" id="PTHR11669">
    <property type="entry name" value="REPLICATION FACTOR C / DNA POLYMERASE III GAMMA-TAU SUBUNIT"/>
    <property type="match status" value="1"/>
</dbReference>
<proteinExistence type="predicted"/>
<dbReference type="PANTHER" id="PTHR11669:SF8">
    <property type="entry name" value="DNA POLYMERASE III SUBUNIT DELTA"/>
    <property type="match status" value="1"/>
</dbReference>
<dbReference type="GO" id="GO:0006261">
    <property type="term" value="P:DNA-templated DNA replication"/>
    <property type="evidence" value="ECO:0007669"/>
    <property type="project" value="TreeGrafter"/>
</dbReference>
<dbReference type="Proteomes" id="UP000280668">
    <property type="component" value="Unassembled WGS sequence"/>
</dbReference>
<organism evidence="2 3">
    <name type="scientific">Bogoriella caseilytica</name>
    <dbReference type="NCBI Taxonomy" id="56055"/>
    <lineage>
        <taxon>Bacteria</taxon>
        <taxon>Bacillati</taxon>
        <taxon>Actinomycetota</taxon>
        <taxon>Actinomycetes</taxon>
        <taxon>Micrococcales</taxon>
        <taxon>Bogoriellaceae</taxon>
        <taxon>Bogoriella</taxon>
    </lineage>
</organism>
<dbReference type="AlphaFoldDB" id="A0A3N2BD93"/>
<name>A0A3N2BD93_9MICO</name>
<dbReference type="RefSeq" id="WP_123303670.1">
    <property type="nucleotide sequence ID" value="NZ_RKHK01000001.1"/>
</dbReference>
<reference evidence="2 3" key="1">
    <citation type="submission" date="2018-11" db="EMBL/GenBank/DDBJ databases">
        <title>Sequencing the genomes of 1000 actinobacteria strains.</title>
        <authorList>
            <person name="Klenk H.-P."/>
        </authorList>
    </citation>
    <scope>NUCLEOTIDE SEQUENCE [LARGE SCALE GENOMIC DNA]</scope>
    <source>
        <strain evidence="2 3">DSM 11294</strain>
    </source>
</reference>
<evidence type="ECO:0000313" key="3">
    <source>
        <dbReference type="Proteomes" id="UP000280668"/>
    </source>
</evidence>
<dbReference type="InterPro" id="IPR003593">
    <property type="entry name" value="AAA+_ATPase"/>
</dbReference>